<comment type="caution">
    <text evidence="2">The sequence shown here is derived from an EMBL/GenBank/DDBJ whole genome shotgun (WGS) entry which is preliminary data.</text>
</comment>
<keyword evidence="3" id="KW-1185">Reference proteome</keyword>
<dbReference type="PANTHER" id="PTHR46079">
    <property type="entry name" value="FERM DOMAIN-CONTAINING PROTEIN 4"/>
    <property type="match status" value="1"/>
</dbReference>
<organism evidence="2 3">
    <name type="scientific">Saguinus oedipus</name>
    <name type="common">Cotton-top tamarin</name>
    <name type="synonym">Oedipomidas oedipus</name>
    <dbReference type="NCBI Taxonomy" id="9490"/>
    <lineage>
        <taxon>Eukaryota</taxon>
        <taxon>Metazoa</taxon>
        <taxon>Chordata</taxon>
        <taxon>Craniata</taxon>
        <taxon>Vertebrata</taxon>
        <taxon>Euteleostomi</taxon>
        <taxon>Mammalia</taxon>
        <taxon>Eutheria</taxon>
        <taxon>Euarchontoglires</taxon>
        <taxon>Primates</taxon>
        <taxon>Haplorrhini</taxon>
        <taxon>Platyrrhini</taxon>
        <taxon>Cebidae</taxon>
        <taxon>Callitrichinae</taxon>
        <taxon>Saguinus</taxon>
    </lineage>
</organism>
<dbReference type="Proteomes" id="UP001266305">
    <property type="component" value="Unassembled WGS sequence"/>
</dbReference>
<dbReference type="PANTHER" id="PTHR46079:SF1">
    <property type="entry name" value="FERM DOMAIN-CONTAINING PROTEIN 4B"/>
    <property type="match status" value="1"/>
</dbReference>
<evidence type="ECO:0000313" key="3">
    <source>
        <dbReference type="Proteomes" id="UP001266305"/>
    </source>
</evidence>
<evidence type="ECO:0000313" key="2">
    <source>
        <dbReference type="EMBL" id="KAK2091575.1"/>
    </source>
</evidence>
<name>A0ABQ9U469_SAGOE</name>
<reference evidence="2 3" key="1">
    <citation type="submission" date="2023-05" db="EMBL/GenBank/DDBJ databases">
        <title>B98-5 Cell Line De Novo Hybrid Assembly: An Optical Mapping Approach.</title>
        <authorList>
            <person name="Kananen K."/>
            <person name="Auerbach J.A."/>
            <person name="Kautto E."/>
            <person name="Blachly J.S."/>
        </authorList>
    </citation>
    <scope>NUCLEOTIDE SEQUENCE [LARGE SCALE GENOMIC DNA]</scope>
    <source>
        <strain evidence="2">B95-8</strain>
        <tissue evidence="2">Cell line</tissue>
    </source>
</reference>
<sequence length="218" mass="24571">MPNLAQKDSLRNGVYSKSQEPPSSSYYIAGYTPYAECDFYYSGGYVYENDTEGQYSVNPSYRSSAHYGYERQRDYSRSFHEDEVDRVPHNPYATLRLPRKDAAKSEHITKNIHKALVAEHLLSSTNASGNWRTQLTIGLSDYETPAHSSYTSCYGNVYNPLPSPSSTIGVIVIGMNFPKPYTEISQLDGTDGHPLEDSLESSEQRLFWHEDSKPGTLV</sequence>
<dbReference type="InterPro" id="IPR047176">
    <property type="entry name" value="FRMD4A/B"/>
</dbReference>
<feature type="region of interest" description="Disordered" evidence="1">
    <location>
        <begin position="1"/>
        <end position="22"/>
    </location>
</feature>
<gene>
    <name evidence="2" type="primary">FRMD4B_3</name>
    <name evidence="2" type="ORF">P7K49_030859</name>
</gene>
<protein>
    <submittedName>
        <fullName evidence="2">FERM domain-containing protein 4B</fullName>
    </submittedName>
</protein>
<evidence type="ECO:0000256" key="1">
    <source>
        <dbReference type="SAM" id="MobiDB-lite"/>
    </source>
</evidence>
<dbReference type="EMBL" id="JASSZA010000016">
    <property type="protein sequence ID" value="KAK2091575.1"/>
    <property type="molecule type" value="Genomic_DNA"/>
</dbReference>
<proteinExistence type="predicted"/>
<accession>A0ABQ9U469</accession>